<dbReference type="RefSeq" id="WP_041152796.1">
    <property type="nucleotide sequence ID" value="NZ_CP080569.1"/>
</dbReference>
<evidence type="ECO:0000313" key="1">
    <source>
        <dbReference type="EMBL" id="KOY79692.1"/>
    </source>
</evidence>
<name>A0A0C2VVX3_9LACO</name>
<dbReference type="PATRIC" id="fig|148814.19.peg.237"/>
<organism evidence="1 2">
    <name type="scientific">Apilactobacillus kunkeei</name>
    <dbReference type="NCBI Taxonomy" id="148814"/>
    <lineage>
        <taxon>Bacteria</taxon>
        <taxon>Bacillati</taxon>
        <taxon>Bacillota</taxon>
        <taxon>Bacilli</taxon>
        <taxon>Lactobacillales</taxon>
        <taxon>Lactobacillaceae</taxon>
        <taxon>Apilactobacillus</taxon>
    </lineage>
</organism>
<dbReference type="Proteomes" id="UP000037749">
    <property type="component" value="Unassembled WGS sequence"/>
</dbReference>
<gene>
    <name evidence="1" type="ORF">RZ72_07500</name>
</gene>
<comment type="caution">
    <text evidence="1">The sequence shown here is derived from an EMBL/GenBank/DDBJ whole genome shotgun (WGS) entry which is preliminary data.</text>
</comment>
<protein>
    <submittedName>
        <fullName evidence="1">Uncharacterized protein</fullName>
    </submittedName>
</protein>
<dbReference type="EMBL" id="JXCZ01000007">
    <property type="protein sequence ID" value="KOY79692.1"/>
    <property type="molecule type" value="Genomic_DNA"/>
</dbReference>
<dbReference type="AlphaFoldDB" id="A0A0C2VVX3"/>
<sequence length="76" mass="9045">MTERQLIQQILNTVDVEYNFENVDSDNSAYEIKAFQQKEDRRPLKNVNDELKKYFKEAGFNYTEHIGDDLDLKISK</sequence>
<evidence type="ECO:0000313" key="2">
    <source>
        <dbReference type="Proteomes" id="UP000037749"/>
    </source>
</evidence>
<reference evidence="1 2" key="1">
    <citation type="journal article" date="2015" name="Genome Biol. Evol.">
        <title>Functionally Structured Genomes in Lactobacillus kunkeei Colonizing the Honey Crop and Food Products of Honeybees and Stingless Bees.</title>
        <authorList>
            <person name="Tamarit D."/>
            <person name="Ellegaard K.M."/>
            <person name="Wikander J."/>
            <person name="Olofsson T."/>
            <person name="Vasquez A."/>
            <person name="Andersson S.G."/>
        </authorList>
    </citation>
    <scope>NUCLEOTIDE SEQUENCE [LARGE SCALE GENOMIC DNA]</scope>
    <source>
        <strain evidence="1 2">LAla</strain>
    </source>
</reference>
<accession>A0A0C2VVX3</accession>
<proteinExistence type="predicted"/>